<dbReference type="InterPro" id="IPR011599">
    <property type="entry name" value="PFD_alpha_archaea"/>
</dbReference>
<dbReference type="Gene3D" id="1.10.287.370">
    <property type="match status" value="1"/>
</dbReference>
<keyword evidence="2" id="KW-0143">Chaperone</keyword>
<dbReference type="PANTHER" id="PTHR12674">
    <property type="entry name" value="PREFOLDIN SUBUNIT 5"/>
    <property type="match status" value="1"/>
</dbReference>
<dbReference type="GO" id="GO:1990115">
    <property type="term" value="P:RNA polymerase III assembly"/>
    <property type="evidence" value="ECO:0007669"/>
    <property type="project" value="TreeGrafter"/>
</dbReference>
<dbReference type="GO" id="GO:1990114">
    <property type="term" value="P:RNA polymerase II core complex assembly"/>
    <property type="evidence" value="ECO:0007669"/>
    <property type="project" value="TreeGrafter"/>
</dbReference>
<evidence type="ECO:0000256" key="2">
    <source>
        <dbReference type="ARBA" id="ARBA00023186"/>
    </source>
</evidence>
<dbReference type="SUPFAM" id="SSF46579">
    <property type="entry name" value="Prefoldin"/>
    <property type="match status" value="1"/>
</dbReference>
<dbReference type="GO" id="GO:0005737">
    <property type="term" value="C:cytoplasm"/>
    <property type="evidence" value="ECO:0007669"/>
    <property type="project" value="TreeGrafter"/>
</dbReference>
<dbReference type="InterPro" id="IPR004127">
    <property type="entry name" value="Prefoldin_subunit_alpha"/>
</dbReference>
<evidence type="ECO:0008006" key="4">
    <source>
        <dbReference type="Google" id="ProtNLM"/>
    </source>
</evidence>
<dbReference type="GO" id="GO:0006457">
    <property type="term" value="P:protein folding"/>
    <property type="evidence" value="ECO:0007669"/>
    <property type="project" value="InterPro"/>
</dbReference>
<dbReference type="GO" id="GO:1990113">
    <property type="term" value="P:RNA polymerase I assembly"/>
    <property type="evidence" value="ECO:0007669"/>
    <property type="project" value="TreeGrafter"/>
</dbReference>
<accession>A0AAW2HPJ1</accession>
<comment type="caution">
    <text evidence="3">The sequence shown here is derived from an EMBL/GenBank/DDBJ whole genome shotgun (WGS) entry which is preliminary data.</text>
</comment>
<name>A0AAW2HPJ1_9NEOP</name>
<evidence type="ECO:0000313" key="3">
    <source>
        <dbReference type="EMBL" id="KAL0271767.1"/>
    </source>
</evidence>
<proteinExistence type="inferred from homology"/>
<dbReference type="GO" id="GO:0016272">
    <property type="term" value="C:prefoldin complex"/>
    <property type="evidence" value="ECO:0007669"/>
    <property type="project" value="InterPro"/>
</dbReference>
<organism evidence="3">
    <name type="scientific">Menopon gallinae</name>
    <name type="common">poultry shaft louse</name>
    <dbReference type="NCBI Taxonomy" id="328185"/>
    <lineage>
        <taxon>Eukaryota</taxon>
        <taxon>Metazoa</taxon>
        <taxon>Ecdysozoa</taxon>
        <taxon>Arthropoda</taxon>
        <taxon>Hexapoda</taxon>
        <taxon>Insecta</taxon>
        <taxon>Pterygota</taxon>
        <taxon>Neoptera</taxon>
        <taxon>Paraneoptera</taxon>
        <taxon>Psocodea</taxon>
        <taxon>Troctomorpha</taxon>
        <taxon>Phthiraptera</taxon>
        <taxon>Amblycera</taxon>
        <taxon>Menoponidae</taxon>
        <taxon>Menopon</taxon>
    </lineage>
</organism>
<comment type="similarity">
    <text evidence="1">Belongs to the prefoldin subunit alpha family.</text>
</comment>
<dbReference type="CDD" id="cd23157">
    <property type="entry name" value="Prefoldin_5"/>
    <property type="match status" value="1"/>
</dbReference>
<sequence>MASTKEPALQEVNLMTLAIPQLNQLKNQLDQVLSLFQDSIKTLKVAQTKLSSSGDCLQKLSKESEGTEMLVPLSPFMYVPGSLTEVNNVMIDVGTGYYVQKDLDGAIDYCKRKVSFITEQMEKVQELALEKSKVRDAIVEVMDVKLQSQLMKTKTTGNT</sequence>
<dbReference type="NCBIfam" id="TIGR00293">
    <property type="entry name" value="prefoldin subunit alpha"/>
    <property type="match status" value="1"/>
</dbReference>
<dbReference type="FunFam" id="1.10.287.370:FF:000004">
    <property type="entry name" value="Probable prefoldin subunit 5"/>
    <property type="match status" value="1"/>
</dbReference>
<protein>
    <recommendedName>
        <fullName evidence="4">Prefoldin subunit 5</fullName>
    </recommendedName>
</protein>
<evidence type="ECO:0000256" key="1">
    <source>
        <dbReference type="ARBA" id="ARBA00010048"/>
    </source>
</evidence>
<dbReference type="Pfam" id="PF02996">
    <property type="entry name" value="Prefoldin"/>
    <property type="match status" value="1"/>
</dbReference>
<dbReference type="EMBL" id="JARGDH010000004">
    <property type="protein sequence ID" value="KAL0271767.1"/>
    <property type="molecule type" value="Genomic_DNA"/>
</dbReference>
<dbReference type="InterPro" id="IPR009053">
    <property type="entry name" value="Prefoldin"/>
</dbReference>
<dbReference type="AlphaFoldDB" id="A0AAW2HPJ1"/>
<dbReference type="GO" id="GO:0051082">
    <property type="term" value="F:unfolded protein binding"/>
    <property type="evidence" value="ECO:0007669"/>
    <property type="project" value="InterPro"/>
</dbReference>
<gene>
    <name evidence="3" type="ORF">PYX00_008761</name>
</gene>
<reference evidence="3" key="1">
    <citation type="journal article" date="2024" name="Gigascience">
        <title>Chromosome-level genome of the poultry shaft louse Menopon gallinae provides insight into the host-switching and adaptive evolution of parasitic lice.</title>
        <authorList>
            <person name="Xu Y."/>
            <person name="Ma L."/>
            <person name="Liu S."/>
            <person name="Liang Y."/>
            <person name="Liu Q."/>
            <person name="He Z."/>
            <person name="Tian L."/>
            <person name="Duan Y."/>
            <person name="Cai W."/>
            <person name="Li H."/>
            <person name="Song F."/>
        </authorList>
    </citation>
    <scope>NUCLEOTIDE SEQUENCE</scope>
    <source>
        <strain evidence="3">Cailab_2023a</strain>
    </source>
</reference>
<dbReference type="PANTHER" id="PTHR12674:SF2">
    <property type="entry name" value="PREFOLDIN SUBUNIT 5"/>
    <property type="match status" value="1"/>
</dbReference>